<sequence length="160" mass="17688">MLVNYGVAVPESQFTTTPDKRGVIGQIAFTDTGRQFRYCKSADTGDQPYWTGMKNDATNKNGNLAADAKTGDTVIQLKPGHQTDGWQDGTILINNKQLLEFIQVSGDYVYLRDQLLEDVAANTGCQVRPNDYDNLKKVTAGAKVYTRSAVPAGHYFWCEV</sequence>
<proteinExistence type="predicted"/>
<accession>A0A8S5UK30</accession>
<reference evidence="1" key="1">
    <citation type="journal article" date="2021" name="Proc. Natl. Acad. Sci. U.S.A.">
        <title>A Catalog of Tens of Thousands of Viruses from Human Metagenomes Reveals Hidden Associations with Chronic Diseases.</title>
        <authorList>
            <person name="Tisza M.J."/>
            <person name="Buck C.B."/>
        </authorList>
    </citation>
    <scope>NUCLEOTIDE SEQUENCE</scope>
    <source>
        <strain evidence="1">Ct9A73</strain>
    </source>
</reference>
<name>A0A8S5UK30_9CAUD</name>
<dbReference type="EMBL" id="BK016096">
    <property type="protein sequence ID" value="DAF94726.1"/>
    <property type="molecule type" value="Genomic_DNA"/>
</dbReference>
<evidence type="ECO:0000313" key="1">
    <source>
        <dbReference type="EMBL" id="DAF94726.1"/>
    </source>
</evidence>
<protein>
    <submittedName>
        <fullName evidence="1">Uncharacterized protein</fullName>
    </submittedName>
</protein>
<organism evidence="1">
    <name type="scientific">Podoviridae sp. ct9A73</name>
    <dbReference type="NCBI Taxonomy" id="2825225"/>
    <lineage>
        <taxon>Viruses</taxon>
        <taxon>Duplodnaviria</taxon>
        <taxon>Heunggongvirae</taxon>
        <taxon>Uroviricota</taxon>
        <taxon>Caudoviricetes</taxon>
    </lineage>
</organism>